<protein>
    <recommendedName>
        <fullName evidence="12">DNA 3'-5' helicase</fullName>
        <ecNumber evidence="12">5.6.2.4</ecNumber>
    </recommendedName>
</protein>
<dbReference type="SUPFAM" id="SSF52540">
    <property type="entry name" value="P-loop containing nucleoside triphosphate hydrolases"/>
    <property type="match status" value="1"/>
</dbReference>
<dbReference type="SMART" id="SM00487">
    <property type="entry name" value="DEXDc"/>
    <property type="match status" value="1"/>
</dbReference>
<evidence type="ECO:0000256" key="9">
    <source>
        <dbReference type="ARBA" id="ARBA00023235"/>
    </source>
</evidence>
<dbReference type="Gene3D" id="3.40.50.300">
    <property type="entry name" value="P-loop containing nucleotide triphosphate hydrolases"/>
    <property type="match status" value="3"/>
</dbReference>
<dbReference type="PANTHER" id="PTHR13710">
    <property type="entry name" value="DNA HELICASE RECQ FAMILY MEMBER"/>
    <property type="match status" value="1"/>
</dbReference>
<evidence type="ECO:0000256" key="14">
    <source>
        <dbReference type="SAM" id="MobiDB-lite"/>
    </source>
</evidence>
<dbReference type="SMART" id="SM00490">
    <property type="entry name" value="HELICc"/>
    <property type="match status" value="1"/>
</dbReference>
<keyword evidence="6" id="KW-0347">Helicase</keyword>
<dbReference type="InterPro" id="IPR014001">
    <property type="entry name" value="Helicase_ATP-bd"/>
</dbReference>
<evidence type="ECO:0000256" key="12">
    <source>
        <dbReference type="ARBA" id="ARBA00034808"/>
    </source>
</evidence>
<name>A0A6N2L3P0_SALVM</name>
<dbReference type="FunFam" id="3.40.50.300:FF:000444">
    <property type="entry name" value="ATP-dependent DNA helicase"/>
    <property type="match status" value="1"/>
</dbReference>
<dbReference type="GO" id="GO:0000724">
    <property type="term" value="P:double-strand break repair via homologous recombination"/>
    <property type="evidence" value="ECO:0007669"/>
    <property type="project" value="TreeGrafter"/>
</dbReference>
<dbReference type="PANTHER" id="PTHR13710:SF153">
    <property type="entry name" value="RECQ-LIKE DNA HELICASE BLM"/>
    <property type="match status" value="1"/>
</dbReference>
<evidence type="ECO:0000256" key="6">
    <source>
        <dbReference type="ARBA" id="ARBA00022806"/>
    </source>
</evidence>
<dbReference type="InterPro" id="IPR001650">
    <property type="entry name" value="Helicase_C-like"/>
</dbReference>
<comment type="similarity">
    <text evidence="2">Belongs to the helicase family. RecQ subfamily.</text>
</comment>
<dbReference type="Pfam" id="PF16124">
    <property type="entry name" value="RecQ_Zn_bind"/>
    <property type="match status" value="1"/>
</dbReference>
<dbReference type="SMART" id="SM00474">
    <property type="entry name" value="35EXOc"/>
    <property type="match status" value="1"/>
</dbReference>
<dbReference type="EMBL" id="CAADRP010000779">
    <property type="protein sequence ID" value="VFU31869.1"/>
    <property type="molecule type" value="Genomic_DNA"/>
</dbReference>
<reference evidence="16" key="1">
    <citation type="submission" date="2019-03" db="EMBL/GenBank/DDBJ databases">
        <authorList>
            <person name="Mank J."/>
            <person name="Almeida P."/>
        </authorList>
    </citation>
    <scope>NUCLEOTIDE SEQUENCE</scope>
    <source>
        <strain evidence="16">78183</strain>
    </source>
</reference>
<keyword evidence="4" id="KW-0547">Nucleotide-binding</keyword>
<evidence type="ECO:0000256" key="7">
    <source>
        <dbReference type="ARBA" id="ARBA00022840"/>
    </source>
</evidence>
<evidence type="ECO:0000256" key="10">
    <source>
        <dbReference type="ARBA" id="ARBA00023242"/>
    </source>
</evidence>
<dbReference type="Gene3D" id="3.30.420.10">
    <property type="entry name" value="Ribonuclease H-like superfamily/Ribonuclease H"/>
    <property type="match status" value="1"/>
</dbReference>
<dbReference type="EC" id="5.6.2.4" evidence="12"/>
<evidence type="ECO:0000256" key="8">
    <source>
        <dbReference type="ARBA" id="ARBA00023125"/>
    </source>
</evidence>
<evidence type="ECO:0000256" key="2">
    <source>
        <dbReference type="ARBA" id="ARBA00005446"/>
    </source>
</evidence>
<dbReference type="InterPro" id="IPR021899">
    <property type="entry name" value="DUF3511"/>
</dbReference>
<feature type="domain" description="Helicase ATP-binding" evidence="15">
    <location>
        <begin position="1026"/>
        <end position="1225"/>
    </location>
</feature>
<comment type="catalytic activity">
    <reaction evidence="11">
        <text>Couples ATP hydrolysis with the unwinding of duplex DNA by translocating in the 3'-5' direction.</text>
        <dbReference type="EC" id="5.6.2.4"/>
    </reaction>
</comment>
<gene>
    <name evidence="16" type="ORF">SVIM_LOCUS137649</name>
</gene>
<comment type="catalytic activity">
    <reaction evidence="13">
        <text>ATP + H2O = ADP + phosphate + H(+)</text>
        <dbReference type="Rhea" id="RHEA:13065"/>
        <dbReference type="ChEBI" id="CHEBI:15377"/>
        <dbReference type="ChEBI" id="CHEBI:15378"/>
        <dbReference type="ChEBI" id="CHEBI:30616"/>
        <dbReference type="ChEBI" id="CHEBI:43474"/>
        <dbReference type="ChEBI" id="CHEBI:456216"/>
    </reaction>
</comment>
<organism evidence="16">
    <name type="scientific">Salix viminalis</name>
    <name type="common">Common osier</name>
    <name type="synonym">Basket willow</name>
    <dbReference type="NCBI Taxonomy" id="40686"/>
    <lineage>
        <taxon>Eukaryota</taxon>
        <taxon>Viridiplantae</taxon>
        <taxon>Streptophyta</taxon>
        <taxon>Embryophyta</taxon>
        <taxon>Tracheophyta</taxon>
        <taxon>Spermatophyta</taxon>
        <taxon>Magnoliopsida</taxon>
        <taxon>eudicotyledons</taxon>
        <taxon>Gunneridae</taxon>
        <taxon>Pentapetalae</taxon>
        <taxon>rosids</taxon>
        <taxon>fabids</taxon>
        <taxon>Malpighiales</taxon>
        <taxon>Salicaceae</taxon>
        <taxon>Saliceae</taxon>
        <taxon>Salix</taxon>
    </lineage>
</organism>
<keyword evidence="7" id="KW-0067">ATP-binding</keyword>
<keyword evidence="3" id="KW-0479">Metal-binding</keyword>
<dbReference type="NCBIfam" id="TIGR00614">
    <property type="entry name" value="recQ_fam"/>
    <property type="match status" value="1"/>
</dbReference>
<evidence type="ECO:0000256" key="11">
    <source>
        <dbReference type="ARBA" id="ARBA00034617"/>
    </source>
</evidence>
<feature type="compositionally biased region" description="Basic and acidic residues" evidence="14">
    <location>
        <begin position="919"/>
        <end position="928"/>
    </location>
</feature>
<dbReference type="InterPro" id="IPR004589">
    <property type="entry name" value="DNA_helicase_ATP-dep_RecQ"/>
</dbReference>
<dbReference type="GO" id="GO:0009378">
    <property type="term" value="F:four-way junction helicase activity"/>
    <property type="evidence" value="ECO:0007669"/>
    <property type="project" value="TreeGrafter"/>
</dbReference>
<dbReference type="GO" id="GO:0005634">
    <property type="term" value="C:nucleus"/>
    <property type="evidence" value="ECO:0007669"/>
    <property type="project" value="UniProtKB-SubCell"/>
</dbReference>
<dbReference type="PROSITE" id="PS00690">
    <property type="entry name" value="DEAH_ATP_HELICASE"/>
    <property type="match status" value="1"/>
</dbReference>
<evidence type="ECO:0000256" key="5">
    <source>
        <dbReference type="ARBA" id="ARBA00022801"/>
    </source>
</evidence>
<dbReference type="GO" id="GO:0043138">
    <property type="term" value="F:3'-5' DNA helicase activity"/>
    <property type="evidence" value="ECO:0007669"/>
    <property type="project" value="UniProtKB-EC"/>
</dbReference>
<dbReference type="Pfam" id="PF12023">
    <property type="entry name" value="DUF3511"/>
    <property type="match status" value="1"/>
</dbReference>
<evidence type="ECO:0000259" key="15">
    <source>
        <dbReference type="PROSITE" id="PS51192"/>
    </source>
</evidence>
<feature type="region of interest" description="Disordered" evidence="14">
    <location>
        <begin position="898"/>
        <end position="940"/>
    </location>
</feature>
<evidence type="ECO:0000256" key="1">
    <source>
        <dbReference type="ARBA" id="ARBA00004123"/>
    </source>
</evidence>
<dbReference type="GO" id="GO:0008408">
    <property type="term" value="F:3'-5' exonuclease activity"/>
    <property type="evidence" value="ECO:0007669"/>
    <property type="project" value="InterPro"/>
</dbReference>
<dbReference type="GO" id="GO:0005694">
    <property type="term" value="C:chromosome"/>
    <property type="evidence" value="ECO:0007669"/>
    <property type="project" value="TreeGrafter"/>
</dbReference>
<dbReference type="CDD" id="cd17920">
    <property type="entry name" value="DEXHc_RecQ"/>
    <property type="match status" value="1"/>
</dbReference>
<dbReference type="GO" id="GO:0003677">
    <property type="term" value="F:DNA binding"/>
    <property type="evidence" value="ECO:0007669"/>
    <property type="project" value="UniProtKB-KW"/>
</dbReference>
<dbReference type="InterPro" id="IPR027417">
    <property type="entry name" value="P-loop_NTPase"/>
</dbReference>
<dbReference type="Pfam" id="PF01612">
    <property type="entry name" value="DNA_pol_A_exo1"/>
    <property type="match status" value="1"/>
</dbReference>
<dbReference type="InterPro" id="IPR011545">
    <property type="entry name" value="DEAD/DEAH_box_helicase_dom"/>
</dbReference>
<dbReference type="PROSITE" id="PS51192">
    <property type="entry name" value="HELICASE_ATP_BIND_1"/>
    <property type="match status" value="1"/>
</dbReference>
<feature type="region of interest" description="Disordered" evidence="14">
    <location>
        <begin position="667"/>
        <end position="686"/>
    </location>
</feature>
<dbReference type="GO" id="GO:0005524">
    <property type="term" value="F:ATP binding"/>
    <property type="evidence" value="ECO:0007669"/>
    <property type="project" value="UniProtKB-KW"/>
</dbReference>
<evidence type="ECO:0000256" key="4">
    <source>
        <dbReference type="ARBA" id="ARBA00022741"/>
    </source>
</evidence>
<keyword evidence="9" id="KW-0413">Isomerase</keyword>
<dbReference type="InterPro" id="IPR002464">
    <property type="entry name" value="DNA/RNA_helicase_DEAH_CS"/>
</dbReference>
<keyword evidence="8" id="KW-0238">DNA-binding</keyword>
<dbReference type="GO" id="GO:0046872">
    <property type="term" value="F:metal ion binding"/>
    <property type="evidence" value="ECO:0007669"/>
    <property type="project" value="UniProtKB-KW"/>
</dbReference>
<evidence type="ECO:0000313" key="16">
    <source>
        <dbReference type="EMBL" id="VFU31869.1"/>
    </source>
</evidence>
<accession>A0A6N2L3P0</accession>
<evidence type="ECO:0000256" key="3">
    <source>
        <dbReference type="ARBA" id="ARBA00022723"/>
    </source>
</evidence>
<comment type="subcellular location">
    <subcellularLocation>
        <location evidence="1">Nucleus</location>
    </subcellularLocation>
</comment>
<keyword evidence="10" id="KW-0539">Nucleus</keyword>
<dbReference type="SUPFAM" id="SSF53098">
    <property type="entry name" value="Ribonuclease H-like"/>
    <property type="match status" value="1"/>
</dbReference>
<sequence length="1459" mass="165610">MNKLFDYSSVTGFGEWKWIIGICFDTGMEEGVVELDDDNGKIDRKLTISAHTFSDLTYTSPVVFLYLLKECYAHGEMLKTGMLVSITIVLDVAYRSVVTLSIFDVLKGLNVHQWTWILVVELYSLLNLSTIPNYNMTGTCKATNKFRILQQKVYNALENSPQPGPATFAVWCLYVLPIFGLYCEGLSHLIISALRRFLNRAPTSEDTSKAKVIAAQLFLDIRIVLKILEVFDVKLTDIDEALCHLKVQDDYKSDRAKTLVEEYIFKLTDSQSYMTAASLLEHFSIRQSGQPFLVKMMQNKQSRAAEKWATFMGKSMLCALVREYVDQNMLKQAYETIKKNNLKQEFPDVYHKCKESLLKNLAEKALWDLAEAKTHGDKQLLEYLVSLAMEAGYLEKVDELCERYSLEGFLNVKESEASVLESKYLRLDELAFENIIWVDEVDGLCAATSHIEECKVVGLDCEWKPNYVKGSKPNKVSIMQIASDKMVFIFDLIKLFEDVPEILDNCLTRILQSPRILKLGYNFQCDMRQLAHSYGELKCFNNYEKLLDVQNVFKEARGGLSGLAEKILGTGLNKTRRNSDWELRPLSQNQLEYAALDAAVLVHIFQRVHNHSQTAGLPEGNDKIEWKSHIVRNLQQRETTRGGRSIKMGEISVTPSRYGKSHQAHDFSRKHQHAAKKSSSWWNSPETKRKKRVAGYKLYAVEGRVKSSVKKGFRWVKRTFSRLRRWRSMEPKHIRHRLQCPLITNKPKIAREFHPSQILLQSLPRSEFSIWNRTKLGQTKTKEMGGHDLELERARFLSLALEFGFDEESANKCLDRLSQELGVIVSFKGSAFGESELCDDGDDGQDFITVECCGDDFLAALAESMQDTEDWGGDDIQVIESEACGTLTNMFEEDVIKNNNKASDDDNSRTYIDVIDDSPEPKKTRTFMELDSSSDSEQEPGFTLEEEKHDLFTPLTKRISRSLDCKSSITQGSVSSVGNKKQCPRMSKDEHRSLSYEELQALDDFELANVVIFGNKKFRPLQHQACKAFVAKQDCFILMPTGGGKSLCYQLPATLKPGVTVVISPLLSLIQDQIITLNLKFGIPATFLNSQQTSAQAAAILRELRHVPSPSPALNSYEPFAVDNSMARFDKPSCKLLYVTPERIAGNPAFLEILKCLHLKGQLAGFVVDEAHCVSQWGHDFRPDYKRLGCLKQNFPAVPVMALTATATHSVREDILKTLRIPRALVLETSFDRPNLNYEVIGKTKESLKQLGDLLKDRFKNQCGIVYCLSKNECVEVSKFLNDKCKIKTVYYHAGLGARQRIDVQRKWHTGEVHIRFVIHNTMSKSIESYYQESGRAGRDNLPAKCIALYQKKDFSRVVCMLRSGQGYKRESFKPAMAQAQKMKSYCELKVECRRQVLLEHFGESFDQNACKFGSNPCDNCLKTSFSTIHVISVNESKLIGSSSLSGPIKDRPGHPCQC</sequence>
<keyword evidence="5" id="KW-0378">Hydrolase</keyword>
<dbReference type="GO" id="GO:0005737">
    <property type="term" value="C:cytoplasm"/>
    <property type="evidence" value="ECO:0007669"/>
    <property type="project" value="TreeGrafter"/>
</dbReference>
<dbReference type="InterPro" id="IPR032284">
    <property type="entry name" value="RecQ_Zn-bd"/>
</dbReference>
<dbReference type="InterPro" id="IPR002562">
    <property type="entry name" value="3'-5'_exonuclease_dom"/>
</dbReference>
<dbReference type="InterPro" id="IPR036397">
    <property type="entry name" value="RNaseH_sf"/>
</dbReference>
<dbReference type="InterPro" id="IPR012337">
    <property type="entry name" value="RNaseH-like_sf"/>
</dbReference>
<dbReference type="Pfam" id="PF00270">
    <property type="entry name" value="DEAD"/>
    <property type="match status" value="1"/>
</dbReference>
<evidence type="ECO:0000256" key="13">
    <source>
        <dbReference type="ARBA" id="ARBA00049360"/>
    </source>
</evidence>
<proteinExistence type="inferred from homology"/>